<feature type="region of interest" description="Disordered" evidence="5">
    <location>
        <begin position="542"/>
        <end position="617"/>
    </location>
</feature>
<dbReference type="GO" id="GO:0000149">
    <property type="term" value="F:SNARE binding"/>
    <property type="evidence" value="ECO:0007669"/>
    <property type="project" value="TreeGrafter"/>
</dbReference>
<feature type="compositionally biased region" description="Basic and acidic residues" evidence="5">
    <location>
        <begin position="578"/>
        <end position="587"/>
    </location>
</feature>
<evidence type="ECO:0000313" key="7">
    <source>
        <dbReference type="Proteomes" id="UP001303647"/>
    </source>
</evidence>
<dbReference type="InterPro" id="IPR018791">
    <property type="entry name" value="UV_resistance/autophagy_Atg14"/>
</dbReference>
<name>A0AAN7HS34_9PEZI</name>
<dbReference type="GO" id="GO:0000323">
    <property type="term" value="C:lytic vacuole"/>
    <property type="evidence" value="ECO:0007669"/>
    <property type="project" value="TreeGrafter"/>
</dbReference>
<proteinExistence type="inferred from homology"/>
<evidence type="ECO:0000256" key="3">
    <source>
        <dbReference type="ARBA" id="ARBA00023054"/>
    </source>
</evidence>
<organism evidence="6 7">
    <name type="scientific">Corynascus novoguineensis</name>
    <dbReference type="NCBI Taxonomy" id="1126955"/>
    <lineage>
        <taxon>Eukaryota</taxon>
        <taxon>Fungi</taxon>
        <taxon>Dikarya</taxon>
        <taxon>Ascomycota</taxon>
        <taxon>Pezizomycotina</taxon>
        <taxon>Sordariomycetes</taxon>
        <taxon>Sordariomycetidae</taxon>
        <taxon>Sordariales</taxon>
        <taxon>Chaetomiaceae</taxon>
        <taxon>Corynascus</taxon>
    </lineage>
</organism>
<evidence type="ECO:0000256" key="1">
    <source>
        <dbReference type="ARBA" id="ARBA00009574"/>
    </source>
</evidence>
<dbReference type="Proteomes" id="UP001303647">
    <property type="component" value="Unassembled WGS sequence"/>
</dbReference>
<protein>
    <recommendedName>
        <fullName evidence="2">Autophagy-related protein 14</fullName>
    </recommendedName>
</protein>
<comment type="caution">
    <text evidence="6">The sequence shown here is derived from an EMBL/GenBank/DDBJ whole genome shotgun (WGS) entry which is preliminary data.</text>
</comment>
<dbReference type="Pfam" id="PF10186">
    <property type="entry name" value="ATG14"/>
    <property type="match status" value="1"/>
</dbReference>
<evidence type="ECO:0000256" key="4">
    <source>
        <dbReference type="SAM" id="Coils"/>
    </source>
</evidence>
<accession>A0AAN7HS34</accession>
<dbReference type="GO" id="GO:0005768">
    <property type="term" value="C:endosome"/>
    <property type="evidence" value="ECO:0007669"/>
    <property type="project" value="TreeGrafter"/>
</dbReference>
<sequence>MSTEPTRPLLLPQNRKLRHLRGIALRNLTFSWPRGHSIDDAAVNIKSPAKLESLRGKPRLHHALSSDDLQPPTARRRSTNLAAVSPATRQKKFEDAFGSRLADAFFSLHVEGEADPIYISEVGERATNFNFRPFELSELDSAITQLPQVTVKIWTRRNNTWTLLREDEVDLRTLNWLGILQNVHFPPNSLVFFLVDGIYSLEVSGKPAPPKHTASAPTSSYNALMKLATLDNSIQDALATRELLAQQINDLLSHERKNELPEAEDRLALANKYLAQQRRAVALAKKRNDDLKASLAARREAIAQGRATQIRAAKDVQNATEKLSQSRSLLAKTEADIRGQRRRICEDLSRIYKITPVSLGPPLAFQICGLPLPNSTTADDTLTSASRFSSSFSSAAPPPTTEDGLSAALSHVAHLTDALQYYLAVPLPYPIRPFGSRSSIRDDISQLPDPQREFPLYVPRGGSSAQFRFDYGWFLLNKDIEALCASQGLRVVDIRHTLPNLKYLLYVCSAGTDEVPERKRGGVRGLWAGRMKGLGVMAGADDASSLGGGGGSRRGSDASEAAGRQREELRRAAVGGGKDTERERESGGLDGGLGLPFKEGEMQLSLRTKGLRENAAS</sequence>
<dbReference type="PANTHER" id="PTHR15157:SF5">
    <property type="entry name" value="UV RADIATION RESISTANCE-ASSOCIATED GENE PROTEIN"/>
    <property type="match status" value="1"/>
</dbReference>
<dbReference type="PANTHER" id="PTHR15157">
    <property type="entry name" value="UV RADIATION RESISTANCE-ASSOCIATED GENE PROTEIN"/>
    <property type="match status" value="1"/>
</dbReference>
<keyword evidence="3 4" id="KW-0175">Coiled coil</keyword>
<evidence type="ECO:0000313" key="6">
    <source>
        <dbReference type="EMBL" id="KAK4249034.1"/>
    </source>
</evidence>
<comment type="similarity">
    <text evidence="1">Belongs to the ATG14 family.</text>
</comment>
<reference evidence="6" key="2">
    <citation type="submission" date="2023-05" db="EMBL/GenBank/DDBJ databases">
        <authorList>
            <consortium name="Lawrence Berkeley National Laboratory"/>
            <person name="Steindorff A."/>
            <person name="Hensen N."/>
            <person name="Bonometti L."/>
            <person name="Westerberg I."/>
            <person name="Brannstrom I.O."/>
            <person name="Guillou S."/>
            <person name="Cros-Aarteil S."/>
            <person name="Calhoun S."/>
            <person name="Haridas S."/>
            <person name="Kuo A."/>
            <person name="Mondo S."/>
            <person name="Pangilinan J."/>
            <person name="Riley R."/>
            <person name="Labutti K."/>
            <person name="Andreopoulos B."/>
            <person name="Lipzen A."/>
            <person name="Chen C."/>
            <person name="Yanf M."/>
            <person name="Daum C."/>
            <person name="Ng V."/>
            <person name="Clum A."/>
            <person name="Ohm R."/>
            <person name="Martin F."/>
            <person name="Silar P."/>
            <person name="Natvig D."/>
            <person name="Lalanne C."/>
            <person name="Gautier V."/>
            <person name="Ament-Velasquez S.L."/>
            <person name="Kruys A."/>
            <person name="Hutchinson M.I."/>
            <person name="Powell A.J."/>
            <person name="Barry K."/>
            <person name="Miller A.N."/>
            <person name="Grigoriev I.V."/>
            <person name="Debuchy R."/>
            <person name="Gladieux P."/>
            <person name="Thoren M.H."/>
            <person name="Johannesson H."/>
        </authorList>
    </citation>
    <scope>NUCLEOTIDE SEQUENCE</scope>
    <source>
        <strain evidence="6">CBS 359.72</strain>
    </source>
</reference>
<gene>
    <name evidence="6" type="ORF">C7999DRAFT_13073</name>
</gene>
<dbReference type="GO" id="GO:0032991">
    <property type="term" value="C:protein-containing complex"/>
    <property type="evidence" value="ECO:0007669"/>
    <property type="project" value="UniProtKB-ARBA"/>
</dbReference>
<feature type="coiled-coil region" evidence="4">
    <location>
        <begin position="274"/>
        <end position="336"/>
    </location>
</feature>
<evidence type="ECO:0000256" key="5">
    <source>
        <dbReference type="SAM" id="MobiDB-lite"/>
    </source>
</evidence>
<keyword evidence="7" id="KW-1185">Reference proteome</keyword>
<reference evidence="6" key="1">
    <citation type="journal article" date="2023" name="Mol. Phylogenet. Evol.">
        <title>Genome-scale phylogeny and comparative genomics of the fungal order Sordariales.</title>
        <authorList>
            <person name="Hensen N."/>
            <person name="Bonometti L."/>
            <person name="Westerberg I."/>
            <person name="Brannstrom I.O."/>
            <person name="Guillou S."/>
            <person name="Cros-Aarteil S."/>
            <person name="Calhoun S."/>
            <person name="Haridas S."/>
            <person name="Kuo A."/>
            <person name="Mondo S."/>
            <person name="Pangilinan J."/>
            <person name="Riley R."/>
            <person name="LaButti K."/>
            <person name="Andreopoulos B."/>
            <person name="Lipzen A."/>
            <person name="Chen C."/>
            <person name="Yan M."/>
            <person name="Daum C."/>
            <person name="Ng V."/>
            <person name="Clum A."/>
            <person name="Steindorff A."/>
            <person name="Ohm R.A."/>
            <person name="Martin F."/>
            <person name="Silar P."/>
            <person name="Natvig D.O."/>
            <person name="Lalanne C."/>
            <person name="Gautier V."/>
            <person name="Ament-Velasquez S.L."/>
            <person name="Kruys A."/>
            <person name="Hutchinson M.I."/>
            <person name="Powell A.J."/>
            <person name="Barry K."/>
            <person name="Miller A.N."/>
            <person name="Grigoriev I.V."/>
            <person name="Debuchy R."/>
            <person name="Gladieux P."/>
            <person name="Hiltunen Thoren M."/>
            <person name="Johannesson H."/>
        </authorList>
    </citation>
    <scope>NUCLEOTIDE SEQUENCE</scope>
    <source>
        <strain evidence="6">CBS 359.72</strain>
    </source>
</reference>
<dbReference type="GO" id="GO:0035493">
    <property type="term" value="P:SNARE complex assembly"/>
    <property type="evidence" value="ECO:0007669"/>
    <property type="project" value="TreeGrafter"/>
</dbReference>
<dbReference type="EMBL" id="MU857629">
    <property type="protein sequence ID" value="KAK4249034.1"/>
    <property type="molecule type" value="Genomic_DNA"/>
</dbReference>
<evidence type="ECO:0000256" key="2">
    <source>
        <dbReference type="ARBA" id="ARBA00013807"/>
    </source>
</evidence>
<dbReference type="AlphaFoldDB" id="A0AAN7HS34"/>
<feature type="region of interest" description="Disordered" evidence="5">
    <location>
        <begin position="56"/>
        <end position="77"/>
    </location>
</feature>